<dbReference type="AlphaFoldDB" id="A0A0J6YJS7"/>
<organism evidence="2 3">
    <name type="scientific">Coccidioides immitis RMSCC 2394</name>
    <dbReference type="NCBI Taxonomy" id="404692"/>
    <lineage>
        <taxon>Eukaryota</taxon>
        <taxon>Fungi</taxon>
        <taxon>Dikarya</taxon>
        <taxon>Ascomycota</taxon>
        <taxon>Pezizomycotina</taxon>
        <taxon>Eurotiomycetes</taxon>
        <taxon>Eurotiomycetidae</taxon>
        <taxon>Onygenales</taxon>
        <taxon>Onygenaceae</taxon>
        <taxon>Coccidioides</taxon>
    </lineage>
</organism>
<reference evidence="3" key="1">
    <citation type="journal article" date="2010" name="Genome Res.">
        <title>Population genomic sequencing of Coccidioides fungi reveals recent hybridization and transposon control.</title>
        <authorList>
            <person name="Neafsey D.E."/>
            <person name="Barker B.M."/>
            <person name="Sharpton T.J."/>
            <person name="Stajich J.E."/>
            <person name="Park D.J."/>
            <person name="Whiston E."/>
            <person name="Hung C.-Y."/>
            <person name="McMahan C."/>
            <person name="White J."/>
            <person name="Sykes S."/>
            <person name="Heiman D."/>
            <person name="Young S."/>
            <person name="Zeng Q."/>
            <person name="Abouelleil A."/>
            <person name="Aftuck L."/>
            <person name="Bessette D."/>
            <person name="Brown A."/>
            <person name="FitzGerald M."/>
            <person name="Lui A."/>
            <person name="Macdonald J.P."/>
            <person name="Priest M."/>
            <person name="Orbach M.J."/>
            <person name="Galgiani J.N."/>
            <person name="Kirkland T.N."/>
            <person name="Cole G.T."/>
            <person name="Birren B.W."/>
            <person name="Henn M.R."/>
            <person name="Taylor J.W."/>
            <person name="Rounsley S.D."/>
        </authorList>
    </citation>
    <scope>NUCLEOTIDE SEQUENCE [LARGE SCALE GENOMIC DNA]</scope>
    <source>
        <strain evidence="3">RMSCC 2394</strain>
    </source>
</reference>
<dbReference type="OrthoDB" id="5352492at2759"/>
<dbReference type="STRING" id="404692.A0A0J6YJS7"/>
<dbReference type="Proteomes" id="UP000054565">
    <property type="component" value="Unassembled WGS sequence"/>
</dbReference>
<evidence type="ECO:0000313" key="3">
    <source>
        <dbReference type="Proteomes" id="UP000054565"/>
    </source>
</evidence>
<dbReference type="InterPro" id="IPR046538">
    <property type="entry name" value="DUF6603"/>
</dbReference>
<evidence type="ECO:0000259" key="1">
    <source>
        <dbReference type="Pfam" id="PF20248"/>
    </source>
</evidence>
<sequence>MSQVTRAMAAPTATSSWKLKATLRGVYGSLLYEFFDSSSKDGVVSLLDEIRVESLTVTYTYEGKDASKFVIDGTLFLGSLPLQLNFEHTKSEWQFKANLSLDIDPPETTIQEIATHIFGPELDLPDFVGDIKITPPKDKDAVGLEIISQDSTENPEKKDLLFVAWLDFLGFSFQAVQFQAAGPSSGPKPAAQRAFLIAVNPLAMVKDIPLVGDLPQPFDQMLFVYVQGQKKGSDVGAGLNHKDMTSINALLAGQRAPLPYKITKKKYNDTDIVLPSGSHFMLLRKSPKGAATVVLDYVFGKPKGSQSYQASITQYSTALVAEETSNPGSSKAPYEKSIGPLSIRNMGLKFSTGSPSTLSILMDASVVVGPIGVGLLGFGLVIPIKKGTTLHNLPVPTFAIAGLAVSFDRSPVILSGMFEHLVTKESDTYQGAATISFTPYLFQAAGFYGEIGVKPNVFESSFVYFMLNGPLATLEFAEIKGVTGGFGYNTFLKFPDAKNVTQFPMINVPQTQDPKDALSSLISSGWFFSQKGSFWVAAGLTVLAFEVLQVQAVVVIEWNPSIKLGLFGVATADMPPGAPDARKFVHVQLGIVAAVDFNAGTLKIEGQLTPSSYVLDPSCHLEGGFGFYTWFSNSESSAAGDFVFTIGGYHRSFKPPAQYPTPPRLAISWSYDSAISIRGEAYFAITPKVCMGGGRLDASLTLGPLYAFFDAYADFLINYKPFHFTAEGGLSVGVRFTLDLWICTIHIGVEISATLYLQGPPIAGRVHVNFWVFGFDIDFGHLEGPPDPILSWQKFYEMVLQADLSKGSQSLLSGPADSLATAPLPCPHVFSCNRGLIPSGKQKSNPNDECWNVRGAVFQFTIGCKVAIDHATIITGQLDSSDPLPPLEVKGNGQPIFARPMHLTSALSSKLKVTITPVPPKVALFAEGTQPKVPRWDTAQMVIKSVPTALWGIYDSKFDPSSSSNPDPNRLPDLLSGDKSTIPLPMAIQISSPKPVLSSDLIPAFRYKTFFTETVTNVPFPTIPAANPAWYPTPEAPPEKQWDTVRTLWSGTPKLGPGAAENAVKLWANLSLTQWDLTSAGAVTGKAPAKLLVKETFETLFLEAPRVGVAAAA</sequence>
<accession>A0A0J6YJS7</accession>
<protein>
    <recommendedName>
        <fullName evidence="1">DUF6603 domain-containing protein</fullName>
    </recommendedName>
</protein>
<evidence type="ECO:0000313" key="2">
    <source>
        <dbReference type="EMBL" id="KMP08911.1"/>
    </source>
</evidence>
<feature type="domain" description="DUF6603" evidence="1">
    <location>
        <begin position="335"/>
        <end position="826"/>
    </location>
</feature>
<gene>
    <name evidence="2" type="ORF">CIRG_08592</name>
</gene>
<dbReference type="EMBL" id="DS028098">
    <property type="protein sequence ID" value="KMP08911.1"/>
    <property type="molecule type" value="Genomic_DNA"/>
</dbReference>
<proteinExistence type="predicted"/>
<dbReference type="Pfam" id="PF20248">
    <property type="entry name" value="DUF6603"/>
    <property type="match status" value="1"/>
</dbReference>
<name>A0A0J6YJS7_COCIT</name>